<dbReference type="Pfam" id="PF02801">
    <property type="entry name" value="Ketoacyl-synt_C"/>
    <property type="match status" value="1"/>
</dbReference>
<keyword evidence="2 4" id="KW-0808">Transferase</keyword>
<comment type="similarity">
    <text evidence="1 4">Belongs to the thiolase-like superfamily. Beta-ketoacyl-ACP synthases family.</text>
</comment>
<evidence type="ECO:0000259" key="5">
    <source>
        <dbReference type="PROSITE" id="PS52004"/>
    </source>
</evidence>
<proteinExistence type="inferred from homology"/>
<dbReference type="InterPro" id="IPR000794">
    <property type="entry name" value="Beta-ketoacyl_synthase"/>
</dbReference>
<name>A1C178_9ACTN</name>
<dbReference type="InterPro" id="IPR014031">
    <property type="entry name" value="Ketoacyl_synth_C"/>
</dbReference>
<keyword evidence="3" id="KW-0012">Acyltransferase</keyword>
<dbReference type="PANTHER" id="PTHR11712">
    <property type="entry name" value="POLYKETIDE SYNTHASE-RELATED"/>
    <property type="match status" value="1"/>
</dbReference>
<evidence type="ECO:0000256" key="2">
    <source>
        <dbReference type="ARBA" id="ARBA00022679"/>
    </source>
</evidence>
<reference evidence="6" key="1">
    <citation type="submission" date="2006-08" db="EMBL/GenBank/DDBJ databases">
        <title>Cloning and heterologous expression of the aranciamycin biosynthetic gene cluster revealed a new flexible glycosyltransferase.</title>
        <authorList>
            <person name="Luzhetskyy A."/>
            <person name="Mayer A."/>
            <person name="Hoffman J."/>
            <person name="Wohlert S."/>
            <person name="Vente A."/>
            <person name="Bechthold A."/>
        </authorList>
    </citation>
    <scope>NUCLEOTIDE SEQUENCE</scope>
</reference>
<protein>
    <submittedName>
        <fullName evidence="6">Chain length factor</fullName>
    </submittedName>
</protein>
<dbReference type="AlphaFoldDB" id="A1C178"/>
<evidence type="ECO:0000256" key="3">
    <source>
        <dbReference type="ARBA" id="ARBA00023315"/>
    </source>
</evidence>
<dbReference type="SUPFAM" id="SSF53901">
    <property type="entry name" value="Thiolase-like"/>
    <property type="match status" value="2"/>
</dbReference>
<dbReference type="InterPro" id="IPR016039">
    <property type="entry name" value="Thiolase-like"/>
</dbReference>
<dbReference type="CDD" id="cd00832">
    <property type="entry name" value="CLF"/>
    <property type="match status" value="1"/>
</dbReference>
<dbReference type="InterPro" id="IPR020841">
    <property type="entry name" value="PKS_Beta-ketoAc_synthase_dom"/>
</dbReference>
<dbReference type="Gene3D" id="3.40.47.10">
    <property type="match status" value="2"/>
</dbReference>
<evidence type="ECO:0000256" key="4">
    <source>
        <dbReference type="RuleBase" id="RU003694"/>
    </source>
</evidence>
<feature type="domain" description="Ketosynthase family 3 (KS3)" evidence="5">
    <location>
        <begin position="4"/>
        <end position="404"/>
    </location>
</feature>
<dbReference type="PANTHER" id="PTHR11712:SF322">
    <property type="entry name" value="POLYKETIDE BETA-KETOACYL SYNTHASE 2-RELATED"/>
    <property type="match status" value="1"/>
</dbReference>
<evidence type="ECO:0000313" key="6">
    <source>
        <dbReference type="EMBL" id="ABL09958.1"/>
    </source>
</evidence>
<dbReference type="PROSITE" id="PS52004">
    <property type="entry name" value="KS3_2"/>
    <property type="match status" value="1"/>
</dbReference>
<accession>A1C178</accession>
<evidence type="ECO:0000256" key="1">
    <source>
        <dbReference type="ARBA" id="ARBA00008467"/>
    </source>
</evidence>
<sequence length="408" mass="41956">MSSTASPVFTGIGVTAPNGLGTEAWWRATLAGEHGIRPVSRFDATGYPATLAGEVPDYEPERRIPSRLLPQTDHMTRLALTAAEEALSDAKVDPDGLPEYTAGVVTAASAGGFEFGQRELQALWSKGGQFVSAYQSFAWFYAVNTGQISIRHGLRGPSGVLVTEQAGGLDVVAQARRQLRKGSALMVTGGVDGSVCPWGWTGHLAGGRMSTVAEPERAYLPFARDARGHVAGEGGAILILEDAAAARARGARTYGALAGYAATFDPAPGTGAEPGLRRAVELALDDAGLAAGDIDVVFADGAGIRDLDRQEADALARVFGPRGVPVTVPKTMTGRLLAGGAALDLAAALLSVHEGLIPPTAHVTSPADDCPVDLVTAVRSGPVRHALVLARGHGGFNAAAVVTAVSDS</sequence>
<dbReference type="InterPro" id="IPR014030">
    <property type="entry name" value="Ketoacyl_synth_N"/>
</dbReference>
<dbReference type="Pfam" id="PF00109">
    <property type="entry name" value="ketoacyl-synt"/>
    <property type="match status" value="1"/>
</dbReference>
<dbReference type="GO" id="GO:0006633">
    <property type="term" value="P:fatty acid biosynthetic process"/>
    <property type="evidence" value="ECO:0007669"/>
    <property type="project" value="TreeGrafter"/>
</dbReference>
<dbReference type="EMBL" id="DQ915964">
    <property type="protein sequence ID" value="ABL09958.1"/>
    <property type="molecule type" value="Genomic_DNA"/>
</dbReference>
<organism evidence="6">
    <name type="scientific">Streptomyces echinatus</name>
    <dbReference type="NCBI Taxonomy" id="67293"/>
    <lineage>
        <taxon>Bacteria</taxon>
        <taxon>Bacillati</taxon>
        <taxon>Actinomycetota</taxon>
        <taxon>Actinomycetes</taxon>
        <taxon>Kitasatosporales</taxon>
        <taxon>Streptomycetaceae</taxon>
        <taxon>Streptomyces</taxon>
    </lineage>
</organism>
<dbReference type="GO" id="GO:0004315">
    <property type="term" value="F:3-oxoacyl-[acyl-carrier-protein] synthase activity"/>
    <property type="evidence" value="ECO:0007669"/>
    <property type="project" value="TreeGrafter"/>
</dbReference>